<dbReference type="Proteomes" id="UP000296733">
    <property type="component" value="Chromosome"/>
</dbReference>
<feature type="domain" description="Siroheme synthase central" evidence="7">
    <location>
        <begin position="181"/>
        <end position="207"/>
    </location>
</feature>
<proteinExistence type="predicted"/>
<dbReference type="SUPFAM" id="SSF51735">
    <property type="entry name" value="NAD(P)-binding Rossmann-fold domains"/>
    <property type="match status" value="1"/>
</dbReference>
<dbReference type="AlphaFoldDB" id="A0A1H5V754"/>
<dbReference type="EMBL" id="FNVN01000001">
    <property type="protein sequence ID" value="SEF83195.1"/>
    <property type="molecule type" value="Genomic_DNA"/>
</dbReference>
<name>A0A1H5V754_9EURY</name>
<keyword evidence="5" id="KW-0627">Porphyrin biosynthesis</keyword>
<evidence type="ECO:0000256" key="3">
    <source>
        <dbReference type="ARBA" id="ARBA00023002"/>
    </source>
</evidence>
<dbReference type="Pfam" id="PF13241">
    <property type="entry name" value="NAD_binding_7"/>
    <property type="match status" value="1"/>
</dbReference>
<dbReference type="PANTHER" id="PTHR35330:SF1">
    <property type="entry name" value="SIROHEME BIOSYNTHESIS PROTEIN MET8"/>
    <property type="match status" value="1"/>
</dbReference>
<evidence type="ECO:0000256" key="2">
    <source>
        <dbReference type="ARBA" id="ARBA00012400"/>
    </source>
</evidence>
<gene>
    <name evidence="8" type="ORF">DV707_03445</name>
    <name evidence="9" type="ORF">SAMN04488133_0869</name>
</gene>
<dbReference type="GO" id="GO:0043115">
    <property type="term" value="F:precorrin-2 dehydrogenase activity"/>
    <property type="evidence" value="ECO:0007669"/>
    <property type="project" value="UniProtKB-EC"/>
</dbReference>
<evidence type="ECO:0000313" key="10">
    <source>
        <dbReference type="Proteomes" id="UP000236740"/>
    </source>
</evidence>
<dbReference type="EC" id="1.3.1.76" evidence="2"/>
<sequence>MIPLYHDFTGETVLVFGGGPVGARKAGRFAAEARVVVVSPEFDEGRDWEADETAEGEIARVRARPTPDGVDAWIARTGPVLVVAATDDGAVNDAVAAAARDRGLLVNRADSSSIGPDGSDENDTADGSGEGDTADGPDDDAVDGPDEDAAADRRDGSDPTTGNTGDPDPVRDVVVPATVADGDVRIAISTGGRSPALAKYLRERIEAEIEGAEAMAALTGELRADLRASNLDPSARRDAIRAVVRDPLVWKALRTGASNPRREATRVIRNTTGGDRWTWE</sequence>
<evidence type="ECO:0000313" key="11">
    <source>
        <dbReference type="Proteomes" id="UP000296733"/>
    </source>
</evidence>
<dbReference type="RefSeq" id="WP_103990605.1">
    <property type="nucleotide sequence ID" value="NZ_CP031311.1"/>
</dbReference>
<dbReference type="GO" id="GO:0019354">
    <property type="term" value="P:siroheme biosynthetic process"/>
    <property type="evidence" value="ECO:0007669"/>
    <property type="project" value="UniProtKB-UniPathway"/>
</dbReference>
<evidence type="ECO:0000313" key="8">
    <source>
        <dbReference type="EMBL" id="QCC46796.1"/>
    </source>
</evidence>
<comment type="pathway">
    <text evidence="1">Porphyrin-containing compound metabolism; siroheme biosynthesis; sirohydrochlorin from precorrin-2: step 1/1.</text>
</comment>
<feature type="region of interest" description="Disordered" evidence="6">
    <location>
        <begin position="108"/>
        <end position="172"/>
    </location>
</feature>
<accession>A0A1H5V754</accession>
<organism evidence="9 10">
    <name type="scientific">Halobellus limi</name>
    <dbReference type="NCBI Taxonomy" id="699433"/>
    <lineage>
        <taxon>Archaea</taxon>
        <taxon>Methanobacteriati</taxon>
        <taxon>Methanobacteriota</taxon>
        <taxon>Stenosarchaea group</taxon>
        <taxon>Halobacteria</taxon>
        <taxon>Halobacteriales</taxon>
        <taxon>Haloferacaceae</taxon>
        <taxon>Halobellus</taxon>
    </lineage>
</organism>
<keyword evidence="3" id="KW-0560">Oxidoreductase</keyword>
<evidence type="ECO:0000256" key="1">
    <source>
        <dbReference type="ARBA" id="ARBA00005010"/>
    </source>
</evidence>
<dbReference type="Proteomes" id="UP000236740">
    <property type="component" value="Unassembled WGS sequence"/>
</dbReference>
<dbReference type="PANTHER" id="PTHR35330">
    <property type="entry name" value="SIROHEME BIOSYNTHESIS PROTEIN MET8"/>
    <property type="match status" value="1"/>
</dbReference>
<dbReference type="GO" id="GO:0004325">
    <property type="term" value="F:ferrochelatase activity"/>
    <property type="evidence" value="ECO:0007669"/>
    <property type="project" value="InterPro"/>
</dbReference>
<evidence type="ECO:0000256" key="6">
    <source>
        <dbReference type="SAM" id="MobiDB-lite"/>
    </source>
</evidence>
<keyword evidence="4" id="KW-0520">NAD</keyword>
<feature type="compositionally biased region" description="Acidic residues" evidence="6">
    <location>
        <begin position="132"/>
        <end position="149"/>
    </location>
</feature>
<dbReference type="UniPathway" id="UPA00262">
    <property type="reaction ID" value="UER00222"/>
</dbReference>
<dbReference type="InterPro" id="IPR028161">
    <property type="entry name" value="Met8-like"/>
</dbReference>
<dbReference type="Gene3D" id="3.40.50.720">
    <property type="entry name" value="NAD(P)-binding Rossmann-like Domain"/>
    <property type="match status" value="1"/>
</dbReference>
<dbReference type="KEGG" id="hlm:DV707_03445"/>
<dbReference type="OrthoDB" id="10510at2157"/>
<evidence type="ECO:0000256" key="5">
    <source>
        <dbReference type="ARBA" id="ARBA00023244"/>
    </source>
</evidence>
<evidence type="ECO:0000313" key="9">
    <source>
        <dbReference type="EMBL" id="SEF83195.1"/>
    </source>
</evidence>
<protein>
    <recommendedName>
        <fullName evidence="2">precorrin-2 dehydrogenase</fullName>
        <ecNumber evidence="2">1.3.1.76</ecNumber>
    </recommendedName>
</protein>
<reference evidence="9 10" key="1">
    <citation type="submission" date="2016-10" db="EMBL/GenBank/DDBJ databases">
        <authorList>
            <person name="de Groot N.N."/>
        </authorList>
    </citation>
    <scope>NUCLEOTIDE SEQUENCE [LARGE SCALE GENOMIC DNA]</scope>
    <source>
        <strain evidence="9 10">CGMCC 1.10331</strain>
    </source>
</reference>
<reference evidence="8 11" key="2">
    <citation type="journal article" date="2019" name="Nat. Commun.">
        <title>A new type of DNA phosphorothioation-based antiviral system in archaea.</title>
        <authorList>
            <person name="Xiong L."/>
            <person name="Liu S."/>
            <person name="Chen S."/>
            <person name="Xiao Y."/>
            <person name="Zhu B."/>
            <person name="Gao Y."/>
            <person name="Zhang Y."/>
            <person name="Chen B."/>
            <person name="Luo J."/>
            <person name="Deng Z."/>
            <person name="Chen X."/>
            <person name="Wang L."/>
            <person name="Chen S."/>
        </authorList>
    </citation>
    <scope>NUCLEOTIDE SEQUENCE [LARGE SCALE GENOMIC DNA]</scope>
    <source>
        <strain evidence="8 11">CGMCC 1.10331</strain>
    </source>
</reference>
<dbReference type="SUPFAM" id="SSF75615">
    <property type="entry name" value="Siroheme synthase middle domains-like"/>
    <property type="match status" value="1"/>
</dbReference>
<dbReference type="GeneID" id="39857111"/>
<dbReference type="InterPro" id="IPR036291">
    <property type="entry name" value="NAD(P)-bd_dom_sf"/>
</dbReference>
<evidence type="ECO:0000259" key="7">
    <source>
        <dbReference type="Pfam" id="PF14824"/>
    </source>
</evidence>
<dbReference type="InterPro" id="IPR028281">
    <property type="entry name" value="Sirohaem_synthase_central"/>
</dbReference>
<dbReference type="EMBL" id="CP031311">
    <property type="protein sequence ID" value="QCC46796.1"/>
    <property type="molecule type" value="Genomic_DNA"/>
</dbReference>
<keyword evidence="10" id="KW-1185">Reference proteome</keyword>
<dbReference type="Gene3D" id="3.30.160.110">
    <property type="entry name" value="Siroheme synthase, domain 2"/>
    <property type="match status" value="1"/>
</dbReference>
<evidence type="ECO:0000256" key="4">
    <source>
        <dbReference type="ARBA" id="ARBA00023027"/>
    </source>
</evidence>
<dbReference type="Pfam" id="PF14824">
    <property type="entry name" value="Sirohm_synth_M"/>
    <property type="match status" value="1"/>
</dbReference>